<name>J3LEU3_ORYBR</name>
<evidence type="ECO:0000256" key="1">
    <source>
        <dbReference type="SAM" id="MobiDB-lite"/>
    </source>
</evidence>
<accession>J3LEU3</accession>
<feature type="region of interest" description="Disordered" evidence="1">
    <location>
        <begin position="71"/>
        <end position="94"/>
    </location>
</feature>
<evidence type="ECO:0000313" key="3">
    <source>
        <dbReference type="Proteomes" id="UP000006038"/>
    </source>
</evidence>
<dbReference type="HOGENOM" id="CLU_2389701_0_0_1"/>
<feature type="compositionally biased region" description="Polar residues" evidence="1">
    <location>
        <begin position="78"/>
        <end position="88"/>
    </location>
</feature>
<reference evidence="2" key="1">
    <citation type="submission" date="2013-04" db="UniProtKB">
        <authorList>
            <consortium name="EnsemblPlants"/>
        </authorList>
    </citation>
    <scope>IDENTIFICATION</scope>
</reference>
<evidence type="ECO:0000313" key="2">
    <source>
        <dbReference type="EnsemblPlants" id="OB02G31600.1"/>
    </source>
</evidence>
<protein>
    <submittedName>
        <fullName evidence="2">Uncharacterized protein</fullName>
    </submittedName>
</protein>
<dbReference type="Proteomes" id="UP000006038">
    <property type="component" value="Unassembled WGS sequence"/>
</dbReference>
<dbReference type="EnsemblPlants" id="OB02G31600.1">
    <property type="protein sequence ID" value="OB02G31600.1"/>
    <property type="gene ID" value="OB02G31600"/>
</dbReference>
<proteinExistence type="predicted"/>
<organism evidence="2">
    <name type="scientific">Oryza brachyantha</name>
    <name type="common">malo sina</name>
    <dbReference type="NCBI Taxonomy" id="4533"/>
    <lineage>
        <taxon>Eukaryota</taxon>
        <taxon>Viridiplantae</taxon>
        <taxon>Streptophyta</taxon>
        <taxon>Embryophyta</taxon>
        <taxon>Tracheophyta</taxon>
        <taxon>Spermatophyta</taxon>
        <taxon>Magnoliopsida</taxon>
        <taxon>Liliopsida</taxon>
        <taxon>Poales</taxon>
        <taxon>Poaceae</taxon>
        <taxon>BOP clade</taxon>
        <taxon>Oryzoideae</taxon>
        <taxon>Oryzeae</taxon>
        <taxon>Oryzinae</taxon>
        <taxon>Oryza</taxon>
    </lineage>
</organism>
<dbReference type="Gramene" id="OB02G31600.1">
    <property type="protein sequence ID" value="OB02G31600.1"/>
    <property type="gene ID" value="OB02G31600"/>
</dbReference>
<dbReference type="AlphaFoldDB" id="J3LEU3"/>
<sequence>MVVHLFLPMVLDVLQLITYLKVDCLTLQTHLYQDSPSAAVSHVQIRIAVMIYLTAYFLLTKISVQITPKFEGPGVTDSKYSSSTSNRINKFRAG</sequence>
<keyword evidence="3" id="KW-1185">Reference proteome</keyword>